<dbReference type="AlphaFoldDB" id="A0A833WMP7"/>
<keyword evidence="2" id="KW-0378">Hydrolase</keyword>
<protein>
    <submittedName>
        <fullName evidence="2">Serine carboxypeptidase</fullName>
    </submittedName>
</protein>
<reference evidence="2" key="1">
    <citation type="submission" date="2020-04" db="EMBL/GenBank/DDBJ databases">
        <title>Hybrid Assembly of Korean Phytophthora infestans isolates.</title>
        <authorList>
            <person name="Prokchorchik M."/>
            <person name="Lee Y."/>
            <person name="Seo J."/>
            <person name="Cho J.-H."/>
            <person name="Park Y.-E."/>
            <person name="Jang D.-C."/>
            <person name="Im J.-S."/>
            <person name="Choi J.-G."/>
            <person name="Park H.-J."/>
            <person name="Lee G.-B."/>
            <person name="Lee Y.-G."/>
            <person name="Hong S.-Y."/>
            <person name="Cho K."/>
            <person name="Sohn K.H."/>
        </authorList>
    </citation>
    <scope>NUCLEOTIDE SEQUENCE</scope>
    <source>
        <strain evidence="2">KR_1_A1</strain>
    </source>
</reference>
<dbReference type="EMBL" id="WSZM01000533">
    <property type="protein sequence ID" value="KAF4031881.1"/>
    <property type="molecule type" value="Genomic_DNA"/>
</dbReference>
<dbReference type="InterPro" id="IPR029058">
    <property type="entry name" value="AB_hydrolase_fold"/>
</dbReference>
<dbReference type="GO" id="GO:0004185">
    <property type="term" value="F:serine-type carboxypeptidase activity"/>
    <property type="evidence" value="ECO:0007669"/>
    <property type="project" value="InterPro"/>
</dbReference>
<dbReference type="Gene3D" id="3.40.50.1820">
    <property type="entry name" value="alpha/beta hydrolase"/>
    <property type="match status" value="1"/>
</dbReference>
<dbReference type="SUPFAM" id="SSF53474">
    <property type="entry name" value="alpha/beta-Hydrolases"/>
    <property type="match status" value="1"/>
</dbReference>
<organism evidence="2 3">
    <name type="scientific">Phytophthora infestans</name>
    <name type="common">Potato late blight agent</name>
    <name type="synonym">Botrytis infestans</name>
    <dbReference type="NCBI Taxonomy" id="4787"/>
    <lineage>
        <taxon>Eukaryota</taxon>
        <taxon>Sar</taxon>
        <taxon>Stramenopiles</taxon>
        <taxon>Oomycota</taxon>
        <taxon>Peronosporomycetes</taxon>
        <taxon>Peronosporales</taxon>
        <taxon>Peronosporaceae</taxon>
        <taxon>Phytophthora</taxon>
    </lineage>
</organism>
<comment type="similarity">
    <text evidence="1">Belongs to the peptidase S10 family.</text>
</comment>
<keyword evidence="3" id="KW-1185">Reference proteome</keyword>
<gene>
    <name evidence="2" type="ORF">GN244_ATG16285</name>
</gene>
<dbReference type="Pfam" id="PF00450">
    <property type="entry name" value="Peptidase_S10"/>
    <property type="match status" value="1"/>
</dbReference>
<accession>A0A833WMP7</accession>
<evidence type="ECO:0000256" key="1">
    <source>
        <dbReference type="ARBA" id="ARBA00009431"/>
    </source>
</evidence>
<keyword evidence="2" id="KW-0645">Protease</keyword>
<dbReference type="Proteomes" id="UP000602510">
    <property type="component" value="Unassembled WGS sequence"/>
</dbReference>
<evidence type="ECO:0000313" key="2">
    <source>
        <dbReference type="EMBL" id="KAF4031881.1"/>
    </source>
</evidence>
<name>A0A833WMP7_PHYIN</name>
<evidence type="ECO:0000313" key="3">
    <source>
        <dbReference type="Proteomes" id="UP000602510"/>
    </source>
</evidence>
<proteinExistence type="inferred from homology"/>
<sequence>MSVCTGASRYCSSLLLNAVDDSHRNKYDIREKCDFRDPSGCYNTSAVAQYLNSTAVREYLNVSEQVTSLQQRAHYSSDLMKNFDGYVADLLNDGSVRVLIYSGDADLDCNWRGSEAWTKQLKWKNQQEFNDAEKHSFQVAGETETIDAARTTTSSRSFASSRQVTWSPRINEQLHSR</sequence>
<comment type="caution">
    <text evidence="2">The sequence shown here is derived from an EMBL/GenBank/DDBJ whole genome shotgun (WGS) entry which is preliminary data.</text>
</comment>
<dbReference type="GO" id="GO:0006508">
    <property type="term" value="P:proteolysis"/>
    <property type="evidence" value="ECO:0007669"/>
    <property type="project" value="InterPro"/>
</dbReference>
<dbReference type="InterPro" id="IPR001563">
    <property type="entry name" value="Peptidase_S10"/>
</dbReference>
<keyword evidence="2" id="KW-0121">Carboxypeptidase</keyword>